<dbReference type="GO" id="GO:0000287">
    <property type="term" value="F:magnesium ion binding"/>
    <property type="evidence" value="ECO:0007669"/>
    <property type="project" value="UniProtKB-UniRule"/>
</dbReference>
<reference evidence="15" key="2">
    <citation type="journal article" date="2021" name="PeerJ">
        <title>Extensive microbial diversity within the chicken gut microbiome revealed by metagenomics and culture.</title>
        <authorList>
            <person name="Gilroy R."/>
            <person name="Ravi A."/>
            <person name="Getino M."/>
            <person name="Pursley I."/>
            <person name="Horton D.L."/>
            <person name="Alikhan N.F."/>
            <person name="Baker D."/>
            <person name="Gharbi K."/>
            <person name="Hall N."/>
            <person name="Watson M."/>
            <person name="Adriaenssens E.M."/>
            <person name="Foster-Nyarko E."/>
            <person name="Jarju S."/>
            <person name="Secka A."/>
            <person name="Antonio M."/>
            <person name="Oren A."/>
            <person name="Chaudhuri R.R."/>
            <person name="La Ragione R."/>
            <person name="Hildebrand F."/>
            <person name="Pallen M.J."/>
        </authorList>
    </citation>
    <scope>NUCLEOTIDE SEQUENCE</scope>
    <source>
        <strain evidence="15">17113</strain>
    </source>
</reference>
<dbReference type="InterPro" id="IPR010978">
    <property type="entry name" value="tRNA-bd_arm"/>
</dbReference>
<dbReference type="GO" id="GO:0004826">
    <property type="term" value="F:phenylalanine-tRNA ligase activity"/>
    <property type="evidence" value="ECO:0007669"/>
    <property type="project" value="UniProtKB-UniRule"/>
</dbReference>
<comment type="subunit">
    <text evidence="3 13">Tetramer of two alpha and two beta subunits.</text>
</comment>
<feature type="domain" description="Aminoacyl-transfer RNA synthetases class-II family profile" evidence="14">
    <location>
        <begin position="187"/>
        <end position="340"/>
    </location>
</feature>
<accession>A0A9D9DJY9</accession>
<evidence type="ECO:0000256" key="3">
    <source>
        <dbReference type="ARBA" id="ARBA00011209"/>
    </source>
</evidence>
<evidence type="ECO:0000256" key="8">
    <source>
        <dbReference type="ARBA" id="ARBA00022840"/>
    </source>
</evidence>
<dbReference type="GO" id="GO:0016740">
    <property type="term" value="F:transferase activity"/>
    <property type="evidence" value="ECO:0007669"/>
    <property type="project" value="UniProtKB-ARBA"/>
</dbReference>
<dbReference type="InterPro" id="IPR045864">
    <property type="entry name" value="aa-tRNA-synth_II/BPL/LPL"/>
</dbReference>
<dbReference type="EC" id="6.1.1.20" evidence="13"/>
<proteinExistence type="inferred from homology"/>
<dbReference type="PANTHER" id="PTHR11538">
    <property type="entry name" value="PHENYLALANYL-TRNA SYNTHETASE"/>
    <property type="match status" value="1"/>
</dbReference>
<keyword evidence="10 13" id="KW-0648">Protein biosynthesis</keyword>
<feature type="binding site" evidence="13">
    <location>
        <position position="256"/>
    </location>
    <ligand>
        <name>Mg(2+)</name>
        <dbReference type="ChEBI" id="CHEBI:18420"/>
        <note>shared with beta subunit</note>
    </ligand>
</feature>
<dbReference type="Proteomes" id="UP000823634">
    <property type="component" value="Unassembled WGS sequence"/>
</dbReference>
<evidence type="ECO:0000256" key="4">
    <source>
        <dbReference type="ARBA" id="ARBA00022490"/>
    </source>
</evidence>
<evidence type="ECO:0000256" key="9">
    <source>
        <dbReference type="ARBA" id="ARBA00022842"/>
    </source>
</evidence>
<keyword evidence="7 13" id="KW-0547">Nucleotide-binding</keyword>
<dbReference type="NCBIfam" id="TIGR00468">
    <property type="entry name" value="pheS"/>
    <property type="match status" value="1"/>
</dbReference>
<dbReference type="GO" id="GO:0140096">
    <property type="term" value="F:catalytic activity, acting on a protein"/>
    <property type="evidence" value="ECO:0007669"/>
    <property type="project" value="UniProtKB-ARBA"/>
</dbReference>
<comment type="similarity">
    <text evidence="2 13">Belongs to the class-II aminoacyl-tRNA synthetase family. Phe-tRNA synthetase alpha subunit type 1 subfamily.</text>
</comment>
<evidence type="ECO:0000256" key="13">
    <source>
        <dbReference type="HAMAP-Rule" id="MF_00281"/>
    </source>
</evidence>
<dbReference type="InterPro" id="IPR006195">
    <property type="entry name" value="aa-tRNA-synth_II"/>
</dbReference>
<dbReference type="PROSITE" id="PS50862">
    <property type="entry name" value="AA_TRNA_LIGASE_II"/>
    <property type="match status" value="1"/>
</dbReference>
<dbReference type="InterPro" id="IPR004529">
    <property type="entry name" value="Phe-tRNA-synth_IIc_asu"/>
</dbReference>
<evidence type="ECO:0000259" key="14">
    <source>
        <dbReference type="PROSITE" id="PS50862"/>
    </source>
</evidence>
<evidence type="ECO:0000313" key="15">
    <source>
        <dbReference type="EMBL" id="MBO8426539.1"/>
    </source>
</evidence>
<evidence type="ECO:0000313" key="16">
    <source>
        <dbReference type="Proteomes" id="UP000823634"/>
    </source>
</evidence>
<dbReference type="FunFam" id="3.30.930.10:FF:000003">
    <property type="entry name" value="Phenylalanine--tRNA ligase alpha subunit"/>
    <property type="match status" value="1"/>
</dbReference>
<comment type="catalytic activity">
    <reaction evidence="12 13">
        <text>tRNA(Phe) + L-phenylalanine + ATP = L-phenylalanyl-tRNA(Phe) + AMP + diphosphate + H(+)</text>
        <dbReference type="Rhea" id="RHEA:19413"/>
        <dbReference type="Rhea" id="RHEA-COMP:9668"/>
        <dbReference type="Rhea" id="RHEA-COMP:9699"/>
        <dbReference type="ChEBI" id="CHEBI:15378"/>
        <dbReference type="ChEBI" id="CHEBI:30616"/>
        <dbReference type="ChEBI" id="CHEBI:33019"/>
        <dbReference type="ChEBI" id="CHEBI:58095"/>
        <dbReference type="ChEBI" id="CHEBI:78442"/>
        <dbReference type="ChEBI" id="CHEBI:78531"/>
        <dbReference type="ChEBI" id="CHEBI:456215"/>
        <dbReference type="EC" id="6.1.1.20"/>
    </reaction>
</comment>
<dbReference type="GO" id="GO:0005737">
    <property type="term" value="C:cytoplasm"/>
    <property type="evidence" value="ECO:0007669"/>
    <property type="project" value="UniProtKB-SubCell"/>
</dbReference>
<dbReference type="GO" id="GO:0006432">
    <property type="term" value="P:phenylalanyl-tRNA aminoacylation"/>
    <property type="evidence" value="ECO:0007669"/>
    <property type="project" value="UniProtKB-UniRule"/>
</dbReference>
<evidence type="ECO:0000256" key="12">
    <source>
        <dbReference type="ARBA" id="ARBA00049255"/>
    </source>
</evidence>
<evidence type="ECO:0000256" key="5">
    <source>
        <dbReference type="ARBA" id="ARBA00022598"/>
    </source>
</evidence>
<dbReference type="InterPro" id="IPR002319">
    <property type="entry name" value="Phenylalanyl-tRNA_Synthase"/>
</dbReference>
<sequence>MDENVESICELGLSELKKAEGPVGLERWYAAYLAKKGAIPSLLSKMRDLKPEERGAYGQAVNKAKEALSEAYAKKKALLEEEGLAKRLEAESIDITLPGKSAGLGHENPFRVIVDEVTDIFLDMGYEVVSGRDVEDDLYNFELLNVPKDHPARDMQDTFYLKGGRLLRTQTSAAQAHVMKERGGKTPIKMISPGKTYRRDDDDMTHSHQFAQIEGLLVDHNVSLANLKATLELFARKMFGQKREIRLRSSYFPFTEPSVEVDVSCFNCQGTGCAMCKGSGWIEILGAGMVNPKVLKMCGYDPEEWSGFAFGVGVERVAMLRYGIDDIRRFYQNDYRFLSPFKAK</sequence>
<dbReference type="SUPFAM" id="SSF46589">
    <property type="entry name" value="tRNA-binding arm"/>
    <property type="match status" value="1"/>
</dbReference>
<protein>
    <recommendedName>
        <fullName evidence="13">Phenylalanine--tRNA ligase alpha subunit</fullName>
        <ecNumber evidence="13">6.1.1.20</ecNumber>
    </recommendedName>
    <alternativeName>
        <fullName evidence="13">Phenylalanyl-tRNA synthetase alpha subunit</fullName>
        <shortName evidence="13">PheRS</shortName>
    </alternativeName>
</protein>
<dbReference type="EMBL" id="JADINA010000028">
    <property type="protein sequence ID" value="MBO8426539.1"/>
    <property type="molecule type" value="Genomic_DNA"/>
</dbReference>
<dbReference type="InterPro" id="IPR004188">
    <property type="entry name" value="Phe-tRNA_ligase_II_N"/>
</dbReference>
<keyword evidence="5 13" id="KW-0436">Ligase</keyword>
<evidence type="ECO:0000256" key="1">
    <source>
        <dbReference type="ARBA" id="ARBA00004496"/>
    </source>
</evidence>
<name>A0A9D9DJY9_9FIRM</name>
<evidence type="ECO:0000256" key="10">
    <source>
        <dbReference type="ARBA" id="ARBA00022917"/>
    </source>
</evidence>
<reference evidence="15" key="1">
    <citation type="submission" date="2020-10" db="EMBL/GenBank/DDBJ databases">
        <authorList>
            <person name="Gilroy R."/>
        </authorList>
    </citation>
    <scope>NUCLEOTIDE SEQUENCE</scope>
    <source>
        <strain evidence="15">17113</strain>
    </source>
</reference>
<comment type="subcellular location">
    <subcellularLocation>
        <location evidence="1 13">Cytoplasm</location>
    </subcellularLocation>
</comment>
<dbReference type="SUPFAM" id="SSF55681">
    <property type="entry name" value="Class II aaRS and biotin synthetases"/>
    <property type="match status" value="1"/>
</dbReference>
<keyword evidence="6 13" id="KW-0479">Metal-binding</keyword>
<dbReference type="Pfam" id="PF02912">
    <property type="entry name" value="Phe_tRNA-synt_N"/>
    <property type="match status" value="1"/>
</dbReference>
<gene>
    <name evidence="13 15" type="primary">pheS</name>
    <name evidence="15" type="ORF">IAC61_04370</name>
</gene>
<organism evidence="15 16">
    <name type="scientific">Candidatus Alloenteromonas pullistercoris</name>
    <dbReference type="NCBI Taxonomy" id="2840785"/>
    <lineage>
        <taxon>Bacteria</taxon>
        <taxon>Bacillati</taxon>
        <taxon>Bacillota</taxon>
        <taxon>Bacillota incertae sedis</taxon>
        <taxon>Candidatus Alloenteromonas</taxon>
    </lineage>
</organism>
<comment type="cofactor">
    <cofactor evidence="13">
        <name>Mg(2+)</name>
        <dbReference type="ChEBI" id="CHEBI:18420"/>
    </cofactor>
    <text evidence="13">Binds 2 magnesium ions per tetramer.</text>
</comment>
<dbReference type="HAMAP" id="MF_00281">
    <property type="entry name" value="Phe_tRNA_synth_alpha1"/>
    <property type="match status" value="1"/>
</dbReference>
<evidence type="ECO:0000256" key="11">
    <source>
        <dbReference type="ARBA" id="ARBA00023146"/>
    </source>
</evidence>
<keyword evidence="11 13" id="KW-0030">Aminoacyl-tRNA synthetase</keyword>
<keyword evidence="4 13" id="KW-0963">Cytoplasm</keyword>
<dbReference type="PANTHER" id="PTHR11538:SF41">
    <property type="entry name" value="PHENYLALANINE--TRNA LIGASE, MITOCHONDRIAL"/>
    <property type="match status" value="1"/>
</dbReference>
<comment type="caution">
    <text evidence="15">The sequence shown here is derived from an EMBL/GenBank/DDBJ whole genome shotgun (WGS) entry which is preliminary data.</text>
</comment>
<dbReference type="GO" id="GO:0000049">
    <property type="term" value="F:tRNA binding"/>
    <property type="evidence" value="ECO:0007669"/>
    <property type="project" value="InterPro"/>
</dbReference>
<dbReference type="GO" id="GO:0005524">
    <property type="term" value="F:ATP binding"/>
    <property type="evidence" value="ECO:0007669"/>
    <property type="project" value="UniProtKB-UniRule"/>
</dbReference>
<evidence type="ECO:0000256" key="2">
    <source>
        <dbReference type="ARBA" id="ARBA00010207"/>
    </source>
</evidence>
<dbReference type="Pfam" id="PF01409">
    <property type="entry name" value="tRNA-synt_2d"/>
    <property type="match status" value="1"/>
</dbReference>
<dbReference type="InterPro" id="IPR022911">
    <property type="entry name" value="Phe_tRNA_ligase_alpha1_bac"/>
</dbReference>
<dbReference type="Gene3D" id="3.30.930.10">
    <property type="entry name" value="Bira Bifunctional Protein, Domain 2"/>
    <property type="match status" value="1"/>
</dbReference>
<keyword evidence="8 13" id="KW-0067">ATP-binding</keyword>
<evidence type="ECO:0000256" key="6">
    <source>
        <dbReference type="ARBA" id="ARBA00022723"/>
    </source>
</evidence>
<keyword evidence="9 13" id="KW-0460">Magnesium</keyword>
<dbReference type="CDD" id="cd00496">
    <property type="entry name" value="PheRS_alpha_core"/>
    <property type="match status" value="1"/>
</dbReference>
<dbReference type="AlphaFoldDB" id="A0A9D9DJY9"/>
<evidence type="ECO:0000256" key="7">
    <source>
        <dbReference type="ARBA" id="ARBA00022741"/>
    </source>
</evidence>